<reference evidence="16" key="1">
    <citation type="journal article" date="2020" name="Stud. Mycol.">
        <title>101 Dothideomycetes genomes: a test case for predicting lifestyles and emergence of pathogens.</title>
        <authorList>
            <person name="Haridas S."/>
            <person name="Albert R."/>
            <person name="Binder M."/>
            <person name="Bloem J."/>
            <person name="Labutti K."/>
            <person name="Salamov A."/>
            <person name="Andreopoulos B."/>
            <person name="Baker S."/>
            <person name="Barry K."/>
            <person name="Bills G."/>
            <person name="Bluhm B."/>
            <person name="Cannon C."/>
            <person name="Castanera R."/>
            <person name="Culley D."/>
            <person name="Daum C."/>
            <person name="Ezra D."/>
            <person name="Gonzalez J."/>
            <person name="Henrissat B."/>
            <person name="Kuo A."/>
            <person name="Liang C."/>
            <person name="Lipzen A."/>
            <person name="Lutzoni F."/>
            <person name="Magnuson J."/>
            <person name="Mondo S."/>
            <person name="Nolan M."/>
            <person name="Ohm R."/>
            <person name="Pangilinan J."/>
            <person name="Park H.-J."/>
            <person name="Ramirez L."/>
            <person name="Alfaro M."/>
            <person name="Sun H."/>
            <person name="Tritt A."/>
            <person name="Yoshinaga Y."/>
            <person name="Zwiers L.-H."/>
            <person name="Turgeon B."/>
            <person name="Goodwin S."/>
            <person name="Spatafora J."/>
            <person name="Crous P."/>
            <person name="Grigoriev I."/>
        </authorList>
    </citation>
    <scope>NUCLEOTIDE SEQUENCE</scope>
    <source>
        <strain evidence="16">CBS 133067</strain>
    </source>
</reference>
<evidence type="ECO:0000256" key="10">
    <source>
        <dbReference type="ARBA" id="ARBA00023136"/>
    </source>
</evidence>
<evidence type="ECO:0000256" key="11">
    <source>
        <dbReference type="ARBA" id="ARBA00023303"/>
    </source>
</evidence>
<dbReference type="InterPro" id="IPR031846">
    <property type="entry name" value="Hvcn1"/>
</dbReference>
<keyword evidence="8 13" id="KW-0175">Coiled coil</keyword>
<evidence type="ECO:0000313" key="16">
    <source>
        <dbReference type="EMBL" id="KAF2100543.1"/>
    </source>
</evidence>
<keyword evidence="6" id="KW-0851">Voltage-gated channel</keyword>
<evidence type="ECO:0000256" key="6">
    <source>
        <dbReference type="ARBA" id="ARBA00022882"/>
    </source>
</evidence>
<keyword evidence="4" id="KW-1003">Cell membrane</keyword>
<evidence type="ECO:0000256" key="7">
    <source>
        <dbReference type="ARBA" id="ARBA00022989"/>
    </source>
</evidence>
<keyword evidence="10 14" id="KW-0472">Membrane</keyword>
<evidence type="ECO:0000256" key="14">
    <source>
        <dbReference type="SAM" id="Phobius"/>
    </source>
</evidence>
<keyword evidence="11" id="KW-0407">Ion channel</keyword>
<sequence>MSEQQPLLESAHHELKPPKTFSHWLNPATKYVGGTRHQVQRFLTSKYGHYSVLVLVTLDVSCIFAGTARLLSFVTLNWSRRNPQISYLKHELSHIGKGFEDALNVLGIVSLVFSCLFMVELLASIWAFGKDYLRSWFHIFDAVVIIVGFVVDVLLHGVLEEIASLVVVLRLWRVFKIIEELSAGAQEQMEGLEERVEVLEDEKRNLEMRIRELERRS</sequence>
<gene>
    <name evidence="16" type="ORF">NA57DRAFT_74149</name>
</gene>
<evidence type="ECO:0000313" key="17">
    <source>
        <dbReference type="Proteomes" id="UP000799772"/>
    </source>
</evidence>
<dbReference type="AlphaFoldDB" id="A0A9P4M7K9"/>
<dbReference type="Gene3D" id="1.20.120.350">
    <property type="entry name" value="Voltage-gated potassium channels. Chain C"/>
    <property type="match status" value="1"/>
</dbReference>
<feature type="transmembrane region" description="Helical" evidence="14">
    <location>
        <begin position="50"/>
        <end position="71"/>
    </location>
</feature>
<keyword evidence="17" id="KW-1185">Reference proteome</keyword>
<name>A0A9P4M7K9_9PEZI</name>
<keyword evidence="7 14" id="KW-1133">Transmembrane helix</keyword>
<keyword evidence="3" id="KW-0813">Transport</keyword>
<organism evidence="16 17">
    <name type="scientific">Rhizodiscina lignyota</name>
    <dbReference type="NCBI Taxonomy" id="1504668"/>
    <lineage>
        <taxon>Eukaryota</taxon>
        <taxon>Fungi</taxon>
        <taxon>Dikarya</taxon>
        <taxon>Ascomycota</taxon>
        <taxon>Pezizomycotina</taxon>
        <taxon>Dothideomycetes</taxon>
        <taxon>Pleosporomycetidae</taxon>
        <taxon>Aulographales</taxon>
        <taxon>Rhizodiscinaceae</taxon>
        <taxon>Rhizodiscina</taxon>
    </lineage>
</organism>
<comment type="subcellular location">
    <subcellularLocation>
        <location evidence="1">Cell membrane</location>
        <topology evidence="1">Multi-pass membrane protein</topology>
    </subcellularLocation>
</comment>
<keyword evidence="5 14" id="KW-0812">Transmembrane</keyword>
<evidence type="ECO:0000256" key="2">
    <source>
        <dbReference type="ARBA" id="ARBA00015897"/>
    </source>
</evidence>
<evidence type="ECO:0000256" key="12">
    <source>
        <dbReference type="ARBA" id="ARBA00031989"/>
    </source>
</evidence>
<feature type="coiled-coil region" evidence="13">
    <location>
        <begin position="175"/>
        <end position="216"/>
    </location>
</feature>
<dbReference type="PANTHER" id="PTHR46480:SF1">
    <property type="entry name" value="VOLTAGE-GATED HYDROGEN CHANNEL 1"/>
    <property type="match status" value="1"/>
</dbReference>
<evidence type="ECO:0000256" key="3">
    <source>
        <dbReference type="ARBA" id="ARBA00022448"/>
    </source>
</evidence>
<dbReference type="InterPro" id="IPR027359">
    <property type="entry name" value="Volt_channel_dom_sf"/>
</dbReference>
<dbReference type="Pfam" id="PF00520">
    <property type="entry name" value="Ion_trans"/>
    <property type="match status" value="1"/>
</dbReference>
<dbReference type="Proteomes" id="UP000799772">
    <property type="component" value="Unassembled WGS sequence"/>
</dbReference>
<comment type="caution">
    <text evidence="16">The sequence shown here is derived from an EMBL/GenBank/DDBJ whole genome shotgun (WGS) entry which is preliminary data.</text>
</comment>
<protein>
    <recommendedName>
        <fullName evidence="2">Voltage-gated hydrogen channel 1</fullName>
    </recommendedName>
    <alternativeName>
        <fullName evidence="12">Hydrogen voltage-gated channel 1</fullName>
    </alternativeName>
</protein>
<feature type="domain" description="Ion transport" evidence="15">
    <location>
        <begin position="100"/>
        <end position="179"/>
    </location>
</feature>
<feature type="transmembrane region" description="Helical" evidence="14">
    <location>
        <begin position="135"/>
        <end position="155"/>
    </location>
</feature>
<dbReference type="GO" id="GO:0005886">
    <property type="term" value="C:plasma membrane"/>
    <property type="evidence" value="ECO:0007669"/>
    <property type="project" value="UniProtKB-SubCell"/>
</dbReference>
<accession>A0A9P4M7K9</accession>
<evidence type="ECO:0000256" key="9">
    <source>
        <dbReference type="ARBA" id="ARBA00023065"/>
    </source>
</evidence>
<dbReference type="OrthoDB" id="427456at2759"/>
<dbReference type="InterPro" id="IPR005821">
    <property type="entry name" value="Ion_trans_dom"/>
</dbReference>
<evidence type="ECO:0000259" key="15">
    <source>
        <dbReference type="Pfam" id="PF00520"/>
    </source>
</evidence>
<keyword evidence="9" id="KW-0406">Ion transport</keyword>
<evidence type="ECO:0000256" key="5">
    <source>
        <dbReference type="ARBA" id="ARBA00022692"/>
    </source>
</evidence>
<dbReference type="GO" id="GO:0030171">
    <property type="term" value="F:voltage-gated proton channel activity"/>
    <property type="evidence" value="ECO:0007669"/>
    <property type="project" value="InterPro"/>
</dbReference>
<evidence type="ECO:0000256" key="13">
    <source>
        <dbReference type="SAM" id="Coils"/>
    </source>
</evidence>
<dbReference type="EMBL" id="ML978124">
    <property type="protein sequence ID" value="KAF2100543.1"/>
    <property type="molecule type" value="Genomic_DNA"/>
</dbReference>
<evidence type="ECO:0000256" key="1">
    <source>
        <dbReference type="ARBA" id="ARBA00004651"/>
    </source>
</evidence>
<evidence type="ECO:0000256" key="8">
    <source>
        <dbReference type="ARBA" id="ARBA00023054"/>
    </source>
</evidence>
<dbReference type="PANTHER" id="PTHR46480">
    <property type="entry name" value="F20B24.22"/>
    <property type="match status" value="1"/>
</dbReference>
<proteinExistence type="predicted"/>
<feature type="transmembrane region" description="Helical" evidence="14">
    <location>
        <begin position="102"/>
        <end position="129"/>
    </location>
</feature>
<dbReference type="GO" id="GO:0034702">
    <property type="term" value="C:monoatomic ion channel complex"/>
    <property type="evidence" value="ECO:0007669"/>
    <property type="project" value="UniProtKB-KW"/>
</dbReference>
<evidence type="ECO:0000256" key="4">
    <source>
        <dbReference type="ARBA" id="ARBA00022475"/>
    </source>
</evidence>